<keyword evidence="7 9" id="KW-0030">Aminoacyl-tRNA synthetase</keyword>
<gene>
    <name evidence="9" type="primary">hisS</name>
    <name evidence="12" type="ORF">IAB04_05170</name>
</gene>
<dbReference type="EC" id="6.1.1.21" evidence="9"/>
<comment type="caution">
    <text evidence="12">The sequence shown here is derived from an EMBL/GenBank/DDBJ whole genome shotgun (WGS) entry which is preliminary data.</text>
</comment>
<dbReference type="InterPro" id="IPR004516">
    <property type="entry name" value="HisRS/HisZ"/>
</dbReference>
<dbReference type="GO" id="GO:0005737">
    <property type="term" value="C:cytoplasm"/>
    <property type="evidence" value="ECO:0007669"/>
    <property type="project" value="UniProtKB-SubCell"/>
</dbReference>
<evidence type="ECO:0000256" key="9">
    <source>
        <dbReference type="HAMAP-Rule" id="MF_00127"/>
    </source>
</evidence>
<keyword evidence="4 9" id="KW-0547">Nucleotide-binding</keyword>
<dbReference type="GO" id="GO:0006427">
    <property type="term" value="P:histidyl-tRNA aminoacylation"/>
    <property type="evidence" value="ECO:0007669"/>
    <property type="project" value="UniProtKB-UniRule"/>
</dbReference>
<dbReference type="GO" id="GO:0016740">
    <property type="term" value="F:transferase activity"/>
    <property type="evidence" value="ECO:0007669"/>
    <property type="project" value="UniProtKB-ARBA"/>
</dbReference>
<proteinExistence type="inferred from homology"/>
<dbReference type="CDD" id="cd00859">
    <property type="entry name" value="HisRS_anticodon"/>
    <property type="match status" value="1"/>
</dbReference>
<dbReference type="Gene3D" id="3.30.930.10">
    <property type="entry name" value="Bira Bifunctional Protein, Domain 2"/>
    <property type="match status" value="1"/>
</dbReference>
<dbReference type="InterPro" id="IPR015807">
    <property type="entry name" value="His-tRNA-ligase"/>
</dbReference>
<keyword evidence="5 9" id="KW-0067">ATP-binding</keyword>
<dbReference type="SUPFAM" id="SSF55681">
    <property type="entry name" value="Class II aaRS and biotin synthetases"/>
    <property type="match status" value="1"/>
</dbReference>
<feature type="binding site" evidence="10">
    <location>
        <position position="257"/>
    </location>
    <ligand>
        <name>L-histidine</name>
        <dbReference type="ChEBI" id="CHEBI:57595"/>
    </ligand>
</feature>
<sequence>MITKAPKGTEDLLPQNSYRWQFIERNFREVCDNFGYSEIRVPTFEHTELFERGVGDTTDVVQKQMYTFLDKGGRSVTLRPEGTASVARSFLQNGLFSMPLPMKTYYDVACFRYENKQKGRLREFHQLGVEVFGAKGPSIDAEVISLALAFLKNVGLSDLTVHINSIGCPSCRKKYNEILKDYFRPKLDQLCSTCQDRFERNPLRILDCKSEVCRELGKDAPVLLDYICEDCRAHFEELKATLRTIGIQFEIDPGIVRGLDYYTKTVFEIISGPFTICGGGRYDGLIEEFGGDPTPGIGFALGIERLLIRLDETGVVIPKENGLDLYVAPLGGRAAQYVQKLVFDLRNSGVKTETDHMKRGLKPQMKYADKLHCKYSVVIGDNEIDTGIVQLKNMQTGAQQEVAIDAISEFIKGEK</sequence>
<evidence type="ECO:0000256" key="2">
    <source>
        <dbReference type="ARBA" id="ARBA00022490"/>
    </source>
</evidence>
<feature type="binding site" evidence="10">
    <location>
        <position position="126"/>
    </location>
    <ligand>
        <name>L-histidine</name>
        <dbReference type="ChEBI" id="CHEBI:57595"/>
    </ligand>
</feature>
<dbReference type="GO" id="GO:0005524">
    <property type="term" value="F:ATP binding"/>
    <property type="evidence" value="ECO:0007669"/>
    <property type="project" value="UniProtKB-UniRule"/>
</dbReference>
<name>A0A9D1LVC0_9FIRM</name>
<keyword evidence="2 9" id="KW-0963">Cytoplasm</keyword>
<feature type="binding site" evidence="10">
    <location>
        <begin position="261"/>
        <end position="262"/>
    </location>
    <ligand>
        <name>L-histidine</name>
        <dbReference type="ChEBI" id="CHEBI:57595"/>
    </ligand>
</feature>
<dbReference type="Proteomes" id="UP000824111">
    <property type="component" value="Unassembled WGS sequence"/>
</dbReference>
<evidence type="ECO:0000256" key="5">
    <source>
        <dbReference type="ARBA" id="ARBA00022840"/>
    </source>
</evidence>
<dbReference type="GO" id="GO:0140096">
    <property type="term" value="F:catalytic activity, acting on a protein"/>
    <property type="evidence" value="ECO:0007669"/>
    <property type="project" value="UniProtKB-ARBA"/>
</dbReference>
<dbReference type="InterPro" id="IPR006195">
    <property type="entry name" value="aa-tRNA-synth_II"/>
</dbReference>
<dbReference type="HAMAP" id="MF_00127">
    <property type="entry name" value="His_tRNA_synth"/>
    <property type="match status" value="1"/>
</dbReference>
<dbReference type="PROSITE" id="PS50862">
    <property type="entry name" value="AA_TRNA_LIGASE_II"/>
    <property type="match status" value="1"/>
</dbReference>
<keyword evidence="6 9" id="KW-0648">Protein biosynthesis</keyword>
<evidence type="ECO:0000256" key="7">
    <source>
        <dbReference type="ARBA" id="ARBA00023146"/>
    </source>
</evidence>
<keyword evidence="3 9" id="KW-0436">Ligase</keyword>
<dbReference type="InterPro" id="IPR033656">
    <property type="entry name" value="HisRS_anticodon"/>
</dbReference>
<evidence type="ECO:0000256" key="8">
    <source>
        <dbReference type="ARBA" id="ARBA00047639"/>
    </source>
</evidence>
<dbReference type="SUPFAM" id="SSF52954">
    <property type="entry name" value="Class II aaRS ABD-related"/>
    <property type="match status" value="1"/>
</dbReference>
<dbReference type="AlphaFoldDB" id="A0A9D1LVC0"/>
<evidence type="ECO:0000256" key="6">
    <source>
        <dbReference type="ARBA" id="ARBA00022917"/>
    </source>
</evidence>
<dbReference type="Pfam" id="PF13393">
    <property type="entry name" value="tRNA-synt_His"/>
    <property type="match status" value="1"/>
</dbReference>
<reference evidence="12" key="1">
    <citation type="submission" date="2020-10" db="EMBL/GenBank/DDBJ databases">
        <authorList>
            <person name="Gilroy R."/>
        </authorList>
    </citation>
    <scope>NUCLEOTIDE SEQUENCE</scope>
    <source>
        <strain evidence="12">ChiSjej4B22-9803</strain>
    </source>
</reference>
<organism evidence="12 13">
    <name type="scientific">Candidatus Avimonoglobus intestinipullorum</name>
    <dbReference type="NCBI Taxonomy" id="2840699"/>
    <lineage>
        <taxon>Bacteria</taxon>
        <taxon>Bacillati</taxon>
        <taxon>Bacillota</taxon>
        <taxon>Clostridia</taxon>
        <taxon>Eubacteriales</taxon>
        <taxon>Candidatus Avimonoglobus</taxon>
    </lineage>
</organism>
<dbReference type="InterPro" id="IPR045864">
    <property type="entry name" value="aa-tRNA-synth_II/BPL/LPL"/>
</dbReference>
<comment type="subcellular location">
    <subcellularLocation>
        <location evidence="9">Cytoplasm</location>
    </subcellularLocation>
</comment>
<feature type="binding site" evidence="10">
    <location>
        <position position="130"/>
    </location>
    <ligand>
        <name>L-histidine</name>
        <dbReference type="ChEBI" id="CHEBI:57595"/>
    </ligand>
</feature>
<comment type="similarity">
    <text evidence="1 9">Belongs to the class-II aminoacyl-tRNA synthetase family.</text>
</comment>
<feature type="binding site" evidence="10">
    <location>
        <position position="112"/>
    </location>
    <ligand>
        <name>L-histidine</name>
        <dbReference type="ChEBI" id="CHEBI:57595"/>
    </ligand>
</feature>
<dbReference type="PANTHER" id="PTHR43707">
    <property type="entry name" value="HISTIDYL-TRNA SYNTHETASE"/>
    <property type="match status" value="1"/>
</dbReference>
<accession>A0A9D1LVC0</accession>
<dbReference type="Pfam" id="PF03129">
    <property type="entry name" value="HGTP_anticodon"/>
    <property type="match status" value="1"/>
</dbReference>
<evidence type="ECO:0000256" key="3">
    <source>
        <dbReference type="ARBA" id="ARBA00022598"/>
    </source>
</evidence>
<dbReference type="Gene3D" id="3.40.50.800">
    <property type="entry name" value="Anticodon-binding domain"/>
    <property type="match status" value="1"/>
</dbReference>
<evidence type="ECO:0000256" key="1">
    <source>
        <dbReference type="ARBA" id="ARBA00008226"/>
    </source>
</evidence>
<evidence type="ECO:0000256" key="10">
    <source>
        <dbReference type="PIRSR" id="PIRSR001549-1"/>
    </source>
</evidence>
<dbReference type="InterPro" id="IPR004154">
    <property type="entry name" value="Anticodon-bd"/>
</dbReference>
<dbReference type="GO" id="GO:0004821">
    <property type="term" value="F:histidine-tRNA ligase activity"/>
    <property type="evidence" value="ECO:0007669"/>
    <property type="project" value="UniProtKB-UniRule"/>
</dbReference>
<evidence type="ECO:0000313" key="12">
    <source>
        <dbReference type="EMBL" id="HIU48733.1"/>
    </source>
</evidence>
<dbReference type="PANTHER" id="PTHR43707:SF1">
    <property type="entry name" value="HISTIDINE--TRNA LIGASE, MITOCHONDRIAL-RELATED"/>
    <property type="match status" value="1"/>
</dbReference>
<feature type="domain" description="Aminoacyl-transfer RNA synthetases class-II family profile" evidence="11">
    <location>
        <begin position="21"/>
        <end position="318"/>
    </location>
</feature>
<dbReference type="InterPro" id="IPR036621">
    <property type="entry name" value="Anticodon-bd_dom_sf"/>
</dbReference>
<dbReference type="InterPro" id="IPR041715">
    <property type="entry name" value="HisRS-like_core"/>
</dbReference>
<reference evidence="12" key="2">
    <citation type="journal article" date="2021" name="PeerJ">
        <title>Extensive microbial diversity within the chicken gut microbiome revealed by metagenomics and culture.</title>
        <authorList>
            <person name="Gilroy R."/>
            <person name="Ravi A."/>
            <person name="Getino M."/>
            <person name="Pursley I."/>
            <person name="Horton D.L."/>
            <person name="Alikhan N.F."/>
            <person name="Baker D."/>
            <person name="Gharbi K."/>
            <person name="Hall N."/>
            <person name="Watson M."/>
            <person name="Adriaenssens E.M."/>
            <person name="Foster-Nyarko E."/>
            <person name="Jarju S."/>
            <person name="Secka A."/>
            <person name="Antonio M."/>
            <person name="Oren A."/>
            <person name="Chaudhuri R.R."/>
            <person name="La Ragione R."/>
            <person name="Hildebrand F."/>
            <person name="Pallen M.J."/>
        </authorList>
    </citation>
    <scope>NUCLEOTIDE SEQUENCE</scope>
    <source>
        <strain evidence="12">ChiSjej4B22-9803</strain>
    </source>
</reference>
<evidence type="ECO:0000259" key="11">
    <source>
        <dbReference type="PROSITE" id="PS50862"/>
    </source>
</evidence>
<dbReference type="EMBL" id="DVND01000134">
    <property type="protein sequence ID" value="HIU48733.1"/>
    <property type="molecule type" value="Genomic_DNA"/>
</dbReference>
<comment type="subunit">
    <text evidence="9">Homodimer.</text>
</comment>
<comment type="catalytic activity">
    <reaction evidence="8 9">
        <text>tRNA(His) + L-histidine + ATP = L-histidyl-tRNA(His) + AMP + diphosphate + H(+)</text>
        <dbReference type="Rhea" id="RHEA:17313"/>
        <dbReference type="Rhea" id="RHEA-COMP:9665"/>
        <dbReference type="Rhea" id="RHEA-COMP:9689"/>
        <dbReference type="ChEBI" id="CHEBI:15378"/>
        <dbReference type="ChEBI" id="CHEBI:30616"/>
        <dbReference type="ChEBI" id="CHEBI:33019"/>
        <dbReference type="ChEBI" id="CHEBI:57595"/>
        <dbReference type="ChEBI" id="CHEBI:78442"/>
        <dbReference type="ChEBI" id="CHEBI:78527"/>
        <dbReference type="ChEBI" id="CHEBI:456215"/>
        <dbReference type="EC" id="6.1.1.21"/>
    </reaction>
</comment>
<dbReference type="PIRSF" id="PIRSF001549">
    <property type="entry name" value="His-tRNA_synth"/>
    <property type="match status" value="1"/>
</dbReference>
<dbReference type="NCBIfam" id="TIGR00442">
    <property type="entry name" value="hisS"/>
    <property type="match status" value="1"/>
</dbReference>
<feature type="binding site" evidence="10">
    <location>
        <begin position="81"/>
        <end position="83"/>
    </location>
    <ligand>
        <name>L-histidine</name>
        <dbReference type="ChEBI" id="CHEBI:57595"/>
    </ligand>
</feature>
<protein>
    <recommendedName>
        <fullName evidence="9">Histidine--tRNA ligase</fullName>
        <ecNumber evidence="9">6.1.1.21</ecNumber>
    </recommendedName>
    <alternativeName>
        <fullName evidence="9">Histidyl-tRNA synthetase</fullName>
        <shortName evidence="9">HisRS</shortName>
    </alternativeName>
</protein>
<dbReference type="CDD" id="cd00773">
    <property type="entry name" value="HisRS-like_core"/>
    <property type="match status" value="1"/>
</dbReference>
<evidence type="ECO:0000313" key="13">
    <source>
        <dbReference type="Proteomes" id="UP000824111"/>
    </source>
</evidence>
<evidence type="ECO:0000256" key="4">
    <source>
        <dbReference type="ARBA" id="ARBA00022741"/>
    </source>
</evidence>